<gene>
    <name evidence="1" type="ORF">HY912_02845</name>
</gene>
<dbReference type="AlphaFoldDB" id="A0A9D6V0G1"/>
<evidence type="ECO:0000313" key="2">
    <source>
        <dbReference type="Proteomes" id="UP000807825"/>
    </source>
</evidence>
<reference evidence="1" key="1">
    <citation type="submission" date="2020-07" db="EMBL/GenBank/DDBJ databases">
        <title>Huge and variable diversity of episymbiotic CPR bacteria and DPANN archaea in groundwater ecosystems.</title>
        <authorList>
            <person name="He C.Y."/>
            <person name="Keren R."/>
            <person name="Whittaker M."/>
            <person name="Farag I.F."/>
            <person name="Doudna J."/>
            <person name="Cate J.H.D."/>
            <person name="Banfield J.F."/>
        </authorList>
    </citation>
    <scope>NUCLEOTIDE SEQUENCE</scope>
    <source>
        <strain evidence="1">NC_groundwater_1664_Pr3_B-0.1um_52_9</strain>
    </source>
</reference>
<sequence>MAIRDIETLVPCVMLPHTDDFSAYEPTENRPEDDFSRWLISHREEMKNFVCSSSSYKDEAFCAR</sequence>
<accession>A0A9D6V0G1</accession>
<comment type="caution">
    <text evidence="1">The sequence shown here is derived from an EMBL/GenBank/DDBJ whole genome shotgun (WGS) entry which is preliminary data.</text>
</comment>
<evidence type="ECO:0000313" key="1">
    <source>
        <dbReference type="EMBL" id="MBI5248409.1"/>
    </source>
</evidence>
<dbReference type="EMBL" id="JACRDE010000087">
    <property type="protein sequence ID" value="MBI5248409.1"/>
    <property type="molecule type" value="Genomic_DNA"/>
</dbReference>
<organism evidence="1 2">
    <name type="scientific">Desulfomonile tiedjei</name>
    <dbReference type="NCBI Taxonomy" id="2358"/>
    <lineage>
        <taxon>Bacteria</taxon>
        <taxon>Pseudomonadati</taxon>
        <taxon>Thermodesulfobacteriota</taxon>
        <taxon>Desulfomonilia</taxon>
        <taxon>Desulfomonilales</taxon>
        <taxon>Desulfomonilaceae</taxon>
        <taxon>Desulfomonile</taxon>
    </lineage>
</organism>
<dbReference type="Proteomes" id="UP000807825">
    <property type="component" value="Unassembled WGS sequence"/>
</dbReference>
<proteinExistence type="predicted"/>
<name>A0A9D6V0G1_9BACT</name>
<protein>
    <submittedName>
        <fullName evidence="1">Uncharacterized protein</fullName>
    </submittedName>
</protein>